<gene>
    <name evidence="6" type="primary">argD</name>
    <name evidence="6" type="ORF">BUW47_00710</name>
</gene>
<dbReference type="PROSITE" id="PS00600">
    <property type="entry name" value="AA_TRANSFER_CLASS_3"/>
    <property type="match status" value="1"/>
</dbReference>
<dbReference type="PANTHER" id="PTHR11986:SF79">
    <property type="entry name" value="ACETYLORNITHINE AMINOTRANSFERASE, MITOCHONDRIAL"/>
    <property type="match status" value="1"/>
</dbReference>
<dbReference type="AlphaFoldDB" id="A0A1L7GT07"/>
<dbReference type="CDD" id="cd00610">
    <property type="entry name" value="OAT_like"/>
    <property type="match status" value="1"/>
</dbReference>
<dbReference type="FunFam" id="3.40.640.10:FF:000004">
    <property type="entry name" value="Acetylornithine aminotransferase"/>
    <property type="match status" value="1"/>
</dbReference>
<comment type="similarity">
    <text evidence="5">Belongs to the class-III pyridoxal-phosphate-dependent aminotransferase family.</text>
</comment>
<evidence type="ECO:0000256" key="3">
    <source>
        <dbReference type="ARBA" id="ARBA00022679"/>
    </source>
</evidence>
<dbReference type="GO" id="GO:0008483">
    <property type="term" value="F:transaminase activity"/>
    <property type="evidence" value="ECO:0007669"/>
    <property type="project" value="UniProtKB-KW"/>
</dbReference>
<evidence type="ECO:0000256" key="1">
    <source>
        <dbReference type="ARBA" id="ARBA00001933"/>
    </source>
</evidence>
<evidence type="ECO:0000256" key="2">
    <source>
        <dbReference type="ARBA" id="ARBA00022576"/>
    </source>
</evidence>
<dbReference type="OrthoDB" id="9807885at2"/>
<dbReference type="InterPro" id="IPR050103">
    <property type="entry name" value="Class-III_PLP-dep_AT"/>
</dbReference>
<dbReference type="SUPFAM" id="SSF53383">
    <property type="entry name" value="PLP-dependent transferases"/>
    <property type="match status" value="1"/>
</dbReference>
<dbReference type="PIRSF" id="PIRSF000521">
    <property type="entry name" value="Transaminase_4ab_Lys_Orn"/>
    <property type="match status" value="1"/>
</dbReference>
<keyword evidence="3 6" id="KW-0808">Transferase</keyword>
<reference evidence="6 7" key="1">
    <citation type="submission" date="2016-12" db="EMBL/GenBank/DDBJ databases">
        <title>Complete Genome Sequence of Lactobacillus fermentum Strain SNUV175, a Probiotic for Treatment of Bacterial Vaginosis.</title>
        <authorList>
            <person name="Lee S."/>
            <person name="You H.J."/>
            <person name="Kwon B."/>
            <person name="Ko G."/>
        </authorList>
    </citation>
    <scope>NUCLEOTIDE SEQUENCE [LARGE SCALE GENOMIC DNA]</scope>
    <source>
        <strain evidence="6 7">SNUV175</strain>
    </source>
</reference>
<organism evidence="6 7">
    <name type="scientific">Limosilactobacillus fermentum</name>
    <name type="common">Lactobacillus fermentum</name>
    <dbReference type="NCBI Taxonomy" id="1613"/>
    <lineage>
        <taxon>Bacteria</taxon>
        <taxon>Bacillati</taxon>
        <taxon>Bacillota</taxon>
        <taxon>Bacilli</taxon>
        <taxon>Lactobacillales</taxon>
        <taxon>Lactobacillaceae</taxon>
        <taxon>Limosilactobacillus</taxon>
    </lineage>
</organism>
<name>A0A1L7GT07_LIMFE</name>
<dbReference type="Gene3D" id="3.40.640.10">
    <property type="entry name" value="Type I PLP-dependent aspartate aminotransferase-like (Major domain)"/>
    <property type="match status" value="1"/>
</dbReference>
<dbReference type="InterPro" id="IPR015421">
    <property type="entry name" value="PyrdxlP-dep_Trfase_major"/>
</dbReference>
<dbReference type="Gene3D" id="3.90.1150.10">
    <property type="entry name" value="Aspartate Aminotransferase, domain 1"/>
    <property type="match status" value="1"/>
</dbReference>
<sequence length="383" mass="41020">MSNIFNTYNQYPIDIVAGHDWHLTDKNGQTYLDFTSGIGVCNFGYSNEQITDNVFEQATKIWHTSNLYQSQLTEDVAGLLAGPDKLAFFCNSGTEANEAAMKFARKTTGRSKMVTFHNSFHGRTYGAMSLTGNGAIKVGYAPLVPDVTFGDYNSNSALSLIDDQTAGVILEVVQGEGGVINGKPDWLTKVQTACHQAGALLIIDEVQTGIGRTGKKFAYQHYNLNPDVVTVAKGIGNGLPLGAMLGKKKFAATFGPGSQGTTFGGNKLSLAAAKGVLQQLTPSFLAMVDEKAASVWNYLNEKIDTLPAVESISGLGLMIGVHLSPVVDVNDVITQLQAKDLLTLSAKHNTLRLLPPLVMTEHDLKKGLDMITDVLESAVTTTA</sequence>
<evidence type="ECO:0000313" key="6">
    <source>
        <dbReference type="EMBL" id="APU45075.1"/>
    </source>
</evidence>
<dbReference type="InterPro" id="IPR049704">
    <property type="entry name" value="Aminotrans_3_PPA_site"/>
</dbReference>
<dbReference type="InterPro" id="IPR005814">
    <property type="entry name" value="Aminotrans_3"/>
</dbReference>
<dbReference type="EMBL" id="CP019030">
    <property type="protein sequence ID" value="APU45075.1"/>
    <property type="molecule type" value="Genomic_DNA"/>
</dbReference>
<dbReference type="NCBIfam" id="NF002797">
    <property type="entry name" value="PRK02936.1"/>
    <property type="match status" value="1"/>
</dbReference>
<dbReference type="InterPro" id="IPR015424">
    <property type="entry name" value="PyrdxlP-dep_Trfase"/>
</dbReference>
<protein>
    <submittedName>
        <fullName evidence="6">Aspartate aminotransferase family protein</fullName>
    </submittedName>
</protein>
<dbReference type="InterPro" id="IPR015422">
    <property type="entry name" value="PyrdxlP-dep_Trfase_small"/>
</dbReference>
<accession>A0A1L7GT07</accession>
<dbReference type="GO" id="GO:0030170">
    <property type="term" value="F:pyridoxal phosphate binding"/>
    <property type="evidence" value="ECO:0007669"/>
    <property type="project" value="InterPro"/>
</dbReference>
<evidence type="ECO:0000313" key="7">
    <source>
        <dbReference type="Proteomes" id="UP000185427"/>
    </source>
</evidence>
<dbReference type="GO" id="GO:0042802">
    <property type="term" value="F:identical protein binding"/>
    <property type="evidence" value="ECO:0007669"/>
    <property type="project" value="TreeGrafter"/>
</dbReference>
<dbReference type="RefSeq" id="WP_023467499.1">
    <property type="nucleotide sequence ID" value="NZ_CP019030.1"/>
</dbReference>
<evidence type="ECO:0000256" key="5">
    <source>
        <dbReference type="RuleBase" id="RU003560"/>
    </source>
</evidence>
<evidence type="ECO:0000256" key="4">
    <source>
        <dbReference type="ARBA" id="ARBA00022898"/>
    </source>
</evidence>
<comment type="cofactor">
    <cofactor evidence="1">
        <name>pyridoxal 5'-phosphate</name>
        <dbReference type="ChEBI" id="CHEBI:597326"/>
    </cofactor>
</comment>
<keyword evidence="2 6" id="KW-0032">Aminotransferase</keyword>
<dbReference type="PANTHER" id="PTHR11986">
    <property type="entry name" value="AMINOTRANSFERASE CLASS III"/>
    <property type="match status" value="1"/>
</dbReference>
<dbReference type="Pfam" id="PF00202">
    <property type="entry name" value="Aminotran_3"/>
    <property type="match status" value="1"/>
</dbReference>
<dbReference type="Proteomes" id="UP000185427">
    <property type="component" value="Chromosome"/>
</dbReference>
<keyword evidence="4 5" id="KW-0663">Pyridoxal phosphate</keyword>
<proteinExistence type="inferred from homology"/>